<dbReference type="EnsemblPlants" id="Pp3c11_14810V3.2">
    <property type="protein sequence ID" value="Pp3c11_14810V3.2"/>
    <property type="gene ID" value="Pp3c11_14810"/>
</dbReference>
<dbReference type="PaxDb" id="3218-PP1S11_289V6.1"/>
<protein>
    <recommendedName>
        <fullName evidence="4">SHSP domain-containing protein</fullName>
    </recommendedName>
</protein>
<gene>
    <name evidence="6" type="primary">LOC112288210</name>
    <name evidence="5" type="ORF">PHYPA_015036</name>
</gene>
<dbReference type="CDD" id="cd06464">
    <property type="entry name" value="ACD_sHsps-like"/>
    <property type="match status" value="1"/>
</dbReference>
<dbReference type="GO" id="GO:0009408">
    <property type="term" value="P:response to heat"/>
    <property type="evidence" value="ECO:0000318"/>
    <property type="project" value="GO_Central"/>
</dbReference>
<dbReference type="SUPFAM" id="SSF49764">
    <property type="entry name" value="HSP20-like chaperones"/>
    <property type="match status" value="1"/>
</dbReference>
<reference evidence="5 7" key="2">
    <citation type="journal article" date="2018" name="Plant J.">
        <title>The Physcomitrella patens chromosome-scale assembly reveals moss genome structure and evolution.</title>
        <authorList>
            <person name="Lang D."/>
            <person name="Ullrich K.K."/>
            <person name="Murat F."/>
            <person name="Fuchs J."/>
            <person name="Jenkins J."/>
            <person name="Haas F.B."/>
            <person name="Piednoel M."/>
            <person name="Gundlach H."/>
            <person name="Van Bel M."/>
            <person name="Meyberg R."/>
            <person name="Vives C."/>
            <person name="Morata J."/>
            <person name="Symeonidi A."/>
            <person name="Hiss M."/>
            <person name="Muchero W."/>
            <person name="Kamisugi Y."/>
            <person name="Saleh O."/>
            <person name="Blanc G."/>
            <person name="Decker E.L."/>
            <person name="van Gessel N."/>
            <person name="Grimwood J."/>
            <person name="Hayes R.D."/>
            <person name="Graham S.W."/>
            <person name="Gunter L.E."/>
            <person name="McDaniel S.F."/>
            <person name="Hoernstein S.N.W."/>
            <person name="Larsson A."/>
            <person name="Li F.W."/>
            <person name="Perroud P.F."/>
            <person name="Phillips J."/>
            <person name="Ranjan P."/>
            <person name="Rokshar D.S."/>
            <person name="Rothfels C.J."/>
            <person name="Schneider L."/>
            <person name="Shu S."/>
            <person name="Stevenson D.W."/>
            <person name="Thummler F."/>
            <person name="Tillich M."/>
            <person name="Villarreal Aguilar J.C."/>
            <person name="Widiez T."/>
            <person name="Wong G.K."/>
            <person name="Wymore A."/>
            <person name="Zhang Y."/>
            <person name="Zimmer A.D."/>
            <person name="Quatrano R.S."/>
            <person name="Mayer K.F.X."/>
            <person name="Goodstein D."/>
            <person name="Casacuberta J.M."/>
            <person name="Vandepoele K."/>
            <person name="Reski R."/>
            <person name="Cuming A.C."/>
            <person name="Tuskan G.A."/>
            <person name="Maumus F."/>
            <person name="Salse J."/>
            <person name="Schmutz J."/>
            <person name="Rensing S.A."/>
        </authorList>
    </citation>
    <scope>NUCLEOTIDE SEQUENCE [LARGE SCALE GENOMIC DNA]</scope>
    <source>
        <strain evidence="6 7">cv. Gransden 2004</strain>
    </source>
</reference>
<dbReference type="Proteomes" id="UP000006727">
    <property type="component" value="Chromosome 11"/>
</dbReference>
<dbReference type="Pfam" id="PF00011">
    <property type="entry name" value="HSP20"/>
    <property type="match status" value="1"/>
</dbReference>
<dbReference type="OMA" id="ITAACCE"/>
<reference evidence="5 7" key="1">
    <citation type="journal article" date="2008" name="Science">
        <title>The Physcomitrella genome reveals evolutionary insights into the conquest of land by plants.</title>
        <authorList>
            <person name="Rensing S."/>
            <person name="Lang D."/>
            <person name="Zimmer A."/>
            <person name="Terry A."/>
            <person name="Salamov A."/>
            <person name="Shapiro H."/>
            <person name="Nishiyama T."/>
            <person name="Perroud P.-F."/>
            <person name="Lindquist E."/>
            <person name="Kamisugi Y."/>
            <person name="Tanahashi T."/>
            <person name="Sakakibara K."/>
            <person name="Fujita T."/>
            <person name="Oishi K."/>
            <person name="Shin-I T."/>
            <person name="Kuroki Y."/>
            <person name="Toyoda A."/>
            <person name="Suzuki Y."/>
            <person name="Hashimoto A."/>
            <person name="Yamaguchi K."/>
            <person name="Sugano A."/>
            <person name="Kohara Y."/>
            <person name="Fujiyama A."/>
            <person name="Anterola A."/>
            <person name="Aoki S."/>
            <person name="Ashton N."/>
            <person name="Barbazuk W.B."/>
            <person name="Barker E."/>
            <person name="Bennetzen J."/>
            <person name="Bezanilla M."/>
            <person name="Blankenship R."/>
            <person name="Cho S.H."/>
            <person name="Dutcher S."/>
            <person name="Estelle M."/>
            <person name="Fawcett J.A."/>
            <person name="Gundlach H."/>
            <person name="Hanada K."/>
            <person name="Heyl A."/>
            <person name="Hicks K.A."/>
            <person name="Hugh J."/>
            <person name="Lohr M."/>
            <person name="Mayer K."/>
            <person name="Melkozernov A."/>
            <person name="Murata T."/>
            <person name="Nelson D."/>
            <person name="Pils B."/>
            <person name="Prigge M."/>
            <person name="Reiss B."/>
            <person name="Renner T."/>
            <person name="Rombauts S."/>
            <person name="Rushton P."/>
            <person name="Sanderfoot A."/>
            <person name="Schween G."/>
            <person name="Shiu S.-H."/>
            <person name="Stueber K."/>
            <person name="Theodoulou F.L."/>
            <person name="Tu H."/>
            <person name="Van de Peer Y."/>
            <person name="Verrier P.J."/>
            <person name="Waters E."/>
            <person name="Wood A."/>
            <person name="Yang L."/>
            <person name="Cove D."/>
            <person name="Cuming A."/>
            <person name="Hasebe M."/>
            <person name="Lucas S."/>
            <person name="Mishler D.B."/>
            <person name="Reski R."/>
            <person name="Grigoriev I."/>
            <person name="Quatrano R.S."/>
            <person name="Boore J.L."/>
        </authorList>
    </citation>
    <scope>NUCLEOTIDE SEQUENCE [LARGE SCALE GENOMIC DNA]</scope>
    <source>
        <strain evidence="6 7">cv. Gransden 2004</strain>
    </source>
</reference>
<dbReference type="HOGENOM" id="CLU_046737_5_1_1"/>
<evidence type="ECO:0000256" key="1">
    <source>
        <dbReference type="ARBA" id="ARBA00023016"/>
    </source>
</evidence>
<dbReference type="KEGG" id="ppp:112288210"/>
<dbReference type="InterPro" id="IPR031107">
    <property type="entry name" value="Small_HSP"/>
</dbReference>
<comment type="similarity">
    <text evidence="2 3">Belongs to the small heat shock protein (HSP20) family.</text>
</comment>
<organism evidence="5">
    <name type="scientific">Physcomitrium patens</name>
    <name type="common">Spreading-leaved earth moss</name>
    <name type="synonym">Physcomitrella patens</name>
    <dbReference type="NCBI Taxonomy" id="3218"/>
    <lineage>
        <taxon>Eukaryota</taxon>
        <taxon>Viridiplantae</taxon>
        <taxon>Streptophyta</taxon>
        <taxon>Embryophyta</taxon>
        <taxon>Bryophyta</taxon>
        <taxon>Bryophytina</taxon>
        <taxon>Bryopsida</taxon>
        <taxon>Funariidae</taxon>
        <taxon>Funariales</taxon>
        <taxon>Funariaceae</taxon>
        <taxon>Physcomitrium</taxon>
    </lineage>
</organism>
<dbReference type="RefSeq" id="XP_024387947.1">
    <property type="nucleotide sequence ID" value="XM_024532179.2"/>
</dbReference>
<dbReference type="eggNOG" id="KOG0710">
    <property type="taxonomic scope" value="Eukaryota"/>
</dbReference>
<dbReference type="Gene3D" id="2.60.40.790">
    <property type="match status" value="1"/>
</dbReference>
<dbReference type="InterPro" id="IPR008978">
    <property type="entry name" value="HSP20-like_chaperone"/>
</dbReference>
<accession>A9RIP2</accession>
<evidence type="ECO:0000259" key="4">
    <source>
        <dbReference type="PROSITE" id="PS01031"/>
    </source>
</evidence>
<dbReference type="InterPro" id="IPR002068">
    <property type="entry name" value="A-crystallin/Hsp20_dom"/>
</dbReference>
<dbReference type="AlphaFoldDB" id="A9RIP2"/>
<name>A9RIP2_PHYPA</name>
<dbReference type="PANTHER" id="PTHR11527">
    <property type="entry name" value="HEAT-SHOCK PROTEIN 20 FAMILY MEMBER"/>
    <property type="match status" value="1"/>
</dbReference>
<dbReference type="EMBL" id="ABEU02000011">
    <property type="protein sequence ID" value="PNR45265.1"/>
    <property type="molecule type" value="Genomic_DNA"/>
</dbReference>
<keyword evidence="7" id="KW-1185">Reference proteome</keyword>
<dbReference type="GO" id="GO:0006457">
    <property type="term" value="P:protein folding"/>
    <property type="evidence" value="ECO:0000318"/>
    <property type="project" value="GO_Central"/>
</dbReference>
<sequence>MEFVVFDTDPFLTSLHQLVHEPESDLERKIKRKRRSQHDEPRHVTIATPVDVKEKKDAYLFIADVPGLQKTDIEVQIENENILTMRGKRKLDEIVNDKEEDTKFVRMERSPVKLFRKFTLPSDANADAITANCVDGVLMVTVPKIPPPEPAKPKTVKIAVD</sequence>
<dbReference type="GO" id="GO:0009651">
    <property type="term" value="P:response to salt stress"/>
    <property type="evidence" value="ECO:0000318"/>
    <property type="project" value="GO_Central"/>
</dbReference>
<dbReference type="GO" id="GO:0051259">
    <property type="term" value="P:protein complex oligomerization"/>
    <property type="evidence" value="ECO:0000318"/>
    <property type="project" value="GO_Central"/>
</dbReference>
<proteinExistence type="inferred from homology"/>
<dbReference type="Gramene" id="Pp3c11_14810V3.1">
    <property type="protein sequence ID" value="Pp3c11_14810V3.1"/>
    <property type="gene ID" value="Pp3c11_14810"/>
</dbReference>
<dbReference type="GeneID" id="112288210"/>
<dbReference type="OrthoDB" id="1431247at2759"/>
<dbReference type="EnsemblPlants" id="Pp3c11_14810V3.1">
    <property type="protein sequence ID" value="Pp3c11_14810V3.1"/>
    <property type="gene ID" value="Pp3c11_14810"/>
</dbReference>
<evidence type="ECO:0000313" key="6">
    <source>
        <dbReference type="EnsemblPlants" id="Pp3c11_14810V3.1"/>
    </source>
</evidence>
<dbReference type="GO" id="GO:0051082">
    <property type="term" value="F:unfolded protein binding"/>
    <property type="evidence" value="ECO:0000318"/>
    <property type="project" value="GO_Central"/>
</dbReference>
<dbReference type="Gramene" id="Pp3c11_14810V3.2">
    <property type="protein sequence ID" value="Pp3c11_14810V3.2"/>
    <property type="gene ID" value="Pp3c11_14810"/>
</dbReference>
<evidence type="ECO:0000256" key="3">
    <source>
        <dbReference type="RuleBase" id="RU003616"/>
    </source>
</evidence>
<reference evidence="6" key="3">
    <citation type="submission" date="2020-12" db="UniProtKB">
        <authorList>
            <consortium name="EnsemblPlants"/>
        </authorList>
    </citation>
    <scope>IDENTIFICATION</scope>
</reference>
<keyword evidence="1" id="KW-0346">Stress response</keyword>
<dbReference type="STRING" id="3218.A9RIP2"/>
<dbReference type="PROSITE" id="PS01031">
    <property type="entry name" value="SHSP"/>
    <property type="match status" value="1"/>
</dbReference>
<dbReference type="GO" id="GO:0042542">
    <property type="term" value="P:response to hydrogen peroxide"/>
    <property type="evidence" value="ECO:0000318"/>
    <property type="project" value="GO_Central"/>
</dbReference>
<feature type="domain" description="SHSP" evidence="4">
    <location>
        <begin position="41"/>
        <end position="161"/>
    </location>
</feature>
<evidence type="ECO:0000256" key="2">
    <source>
        <dbReference type="PROSITE-ProRule" id="PRU00285"/>
    </source>
</evidence>
<evidence type="ECO:0000313" key="7">
    <source>
        <dbReference type="Proteomes" id="UP000006727"/>
    </source>
</evidence>
<evidence type="ECO:0000313" key="5">
    <source>
        <dbReference type="EMBL" id="PNR45265.1"/>
    </source>
</evidence>